<dbReference type="Pfam" id="PF16561">
    <property type="entry name" value="AMPK1_CBM"/>
    <property type="match status" value="1"/>
</dbReference>
<dbReference type="CDD" id="cd02859">
    <property type="entry name" value="E_set_AMPKbeta_like_N"/>
    <property type="match status" value="1"/>
</dbReference>
<evidence type="ECO:0000313" key="4">
    <source>
        <dbReference type="Proteomes" id="UP000078348"/>
    </source>
</evidence>
<proteinExistence type="inferred from homology"/>
<dbReference type="Gene3D" id="2.60.40.10">
    <property type="entry name" value="Immunoglobulins"/>
    <property type="match status" value="1"/>
</dbReference>
<dbReference type="PANTHER" id="PTHR10343">
    <property type="entry name" value="5'-AMP-ACTIVATED PROTEIN KINASE , BETA SUBUNIT"/>
    <property type="match status" value="1"/>
</dbReference>
<dbReference type="PANTHER" id="PTHR10343:SF84">
    <property type="entry name" value="5'-AMP-ACTIVATED PROTEIN KINASE SUBUNIT BETA-1"/>
    <property type="match status" value="1"/>
</dbReference>
<dbReference type="InterPro" id="IPR032640">
    <property type="entry name" value="AMPK1_CBM"/>
</dbReference>
<dbReference type="GO" id="GO:0005737">
    <property type="term" value="C:cytoplasm"/>
    <property type="evidence" value="ECO:0007669"/>
    <property type="project" value="TreeGrafter"/>
</dbReference>
<accession>A0A196SI19</accession>
<feature type="domain" description="Association with the SNF1 complex (ASC)" evidence="2">
    <location>
        <begin position="106"/>
        <end position="227"/>
    </location>
</feature>
<dbReference type="GO" id="GO:0016301">
    <property type="term" value="F:kinase activity"/>
    <property type="evidence" value="ECO:0007669"/>
    <property type="project" value="UniProtKB-KW"/>
</dbReference>
<keyword evidence="4" id="KW-1185">Reference proteome</keyword>
<evidence type="ECO:0000256" key="1">
    <source>
        <dbReference type="ARBA" id="ARBA00010926"/>
    </source>
</evidence>
<organism evidence="3 4">
    <name type="scientific">Blastocystis sp. subtype 1 (strain ATCC 50177 / NandII)</name>
    <dbReference type="NCBI Taxonomy" id="478820"/>
    <lineage>
        <taxon>Eukaryota</taxon>
        <taxon>Sar</taxon>
        <taxon>Stramenopiles</taxon>
        <taxon>Bigyra</taxon>
        <taxon>Opalozoa</taxon>
        <taxon>Opalinata</taxon>
        <taxon>Blastocystidae</taxon>
        <taxon>Blastocystis</taxon>
    </lineage>
</organism>
<dbReference type="InterPro" id="IPR014756">
    <property type="entry name" value="Ig_E-set"/>
</dbReference>
<dbReference type="InterPro" id="IPR037256">
    <property type="entry name" value="ASC_dom_sf"/>
</dbReference>
<keyword evidence="3" id="KW-0808">Transferase</keyword>
<evidence type="ECO:0000313" key="3">
    <source>
        <dbReference type="EMBL" id="OAO16678.1"/>
    </source>
</evidence>
<dbReference type="GO" id="GO:0007165">
    <property type="term" value="P:signal transduction"/>
    <property type="evidence" value="ECO:0007669"/>
    <property type="project" value="TreeGrafter"/>
</dbReference>
<dbReference type="EMBL" id="LXWW01000066">
    <property type="protein sequence ID" value="OAO16678.1"/>
    <property type="molecule type" value="Genomic_DNA"/>
</dbReference>
<dbReference type="AlphaFoldDB" id="A0A196SI19"/>
<keyword evidence="3" id="KW-0418">Kinase</keyword>
<dbReference type="GO" id="GO:0031588">
    <property type="term" value="C:nucleotide-activated protein kinase complex"/>
    <property type="evidence" value="ECO:0007669"/>
    <property type="project" value="TreeGrafter"/>
</dbReference>
<sequence length="232" mass="26764">MGQNTSSAEKSGNDALVLTPHMSPKSQYYVPTQIGDNADKIPVVLKYKGQGKDVSIAASFINNWEDKIKLHRSGNDLYTIQMIPRHGTHHYKFFVDGEWKTDSTQPVDEQNGYKNNVISLENFVTYDMEEKEEKKRKKQEIEMKYKQMKEPPSYDAFTGEPPVLPPYLRQIILNRPSVNGIPTHLETPNHVSVNHLFCRSLENGMVITASTTRYKEKFVTTLYYNYNPKKKE</sequence>
<dbReference type="Pfam" id="PF04739">
    <property type="entry name" value="AMPKBI"/>
    <property type="match status" value="1"/>
</dbReference>
<dbReference type="Proteomes" id="UP000078348">
    <property type="component" value="Unassembled WGS sequence"/>
</dbReference>
<dbReference type="OrthoDB" id="531008at2759"/>
<dbReference type="GO" id="GO:0005634">
    <property type="term" value="C:nucleus"/>
    <property type="evidence" value="ECO:0007669"/>
    <property type="project" value="TreeGrafter"/>
</dbReference>
<dbReference type="GO" id="GO:0019901">
    <property type="term" value="F:protein kinase binding"/>
    <property type="evidence" value="ECO:0007669"/>
    <property type="project" value="TreeGrafter"/>
</dbReference>
<dbReference type="InterPro" id="IPR050827">
    <property type="entry name" value="CRP1_MDG1_kinase"/>
</dbReference>
<comment type="similarity">
    <text evidence="1">Belongs to the 5'-AMP-activated protein kinase beta subunit family.</text>
</comment>
<dbReference type="InterPro" id="IPR006828">
    <property type="entry name" value="ASC_dom"/>
</dbReference>
<dbReference type="STRING" id="478820.A0A196SI19"/>
<dbReference type="SMART" id="SM01010">
    <property type="entry name" value="AMPKBI"/>
    <property type="match status" value="1"/>
</dbReference>
<gene>
    <name evidence="3" type="ORF">AV274_1585</name>
</gene>
<name>A0A196SI19_BLAHN</name>
<reference evidence="3 4" key="1">
    <citation type="submission" date="2016-05" db="EMBL/GenBank/DDBJ databases">
        <title>Nuclear genome of Blastocystis sp. subtype 1 NandII.</title>
        <authorList>
            <person name="Gentekaki E."/>
            <person name="Curtis B."/>
            <person name="Stairs C."/>
            <person name="Eme L."/>
            <person name="Herman E."/>
            <person name="Klimes V."/>
            <person name="Arias M.C."/>
            <person name="Elias M."/>
            <person name="Hilliou F."/>
            <person name="Klute M."/>
            <person name="Malik S.-B."/>
            <person name="Pightling A."/>
            <person name="Rachubinski R."/>
            <person name="Salas D."/>
            <person name="Schlacht A."/>
            <person name="Suga H."/>
            <person name="Archibald J."/>
            <person name="Ball S.G."/>
            <person name="Clark G."/>
            <person name="Dacks J."/>
            <person name="Van Der Giezen M."/>
            <person name="Tsaousis A."/>
            <person name="Roger A."/>
        </authorList>
    </citation>
    <scope>NUCLEOTIDE SEQUENCE [LARGE SCALE GENOMIC DNA]</scope>
    <source>
        <strain evidence="4">ATCC 50177 / NandII</strain>
    </source>
</reference>
<comment type="caution">
    <text evidence="3">The sequence shown here is derived from an EMBL/GenBank/DDBJ whole genome shotgun (WGS) entry which is preliminary data.</text>
</comment>
<dbReference type="SUPFAM" id="SSF160219">
    <property type="entry name" value="AMPKBI-like"/>
    <property type="match status" value="1"/>
</dbReference>
<dbReference type="Gene3D" id="6.20.250.60">
    <property type="match status" value="1"/>
</dbReference>
<dbReference type="InterPro" id="IPR013783">
    <property type="entry name" value="Ig-like_fold"/>
</dbReference>
<evidence type="ECO:0000259" key="2">
    <source>
        <dbReference type="SMART" id="SM01010"/>
    </source>
</evidence>
<dbReference type="SUPFAM" id="SSF81296">
    <property type="entry name" value="E set domains"/>
    <property type="match status" value="1"/>
</dbReference>
<protein>
    <submittedName>
        <fullName evidence="3">5-AMP-activated protein kinase subunit beta-1</fullName>
    </submittedName>
</protein>